<dbReference type="PANTHER" id="PTHR34153">
    <property type="entry name" value="SI:CH211-262H13.3-RELATED-RELATED"/>
    <property type="match status" value="1"/>
</dbReference>
<name>A0ABY7F6B4_MYAAR</name>
<evidence type="ECO:0008006" key="4">
    <source>
        <dbReference type="Google" id="ProtNLM"/>
    </source>
</evidence>
<feature type="region of interest" description="Disordered" evidence="1">
    <location>
        <begin position="318"/>
        <end position="364"/>
    </location>
</feature>
<feature type="compositionally biased region" description="Polar residues" evidence="1">
    <location>
        <begin position="347"/>
        <end position="358"/>
    </location>
</feature>
<evidence type="ECO:0000256" key="1">
    <source>
        <dbReference type="SAM" id="MobiDB-lite"/>
    </source>
</evidence>
<reference evidence="2" key="1">
    <citation type="submission" date="2022-11" db="EMBL/GenBank/DDBJ databases">
        <title>Centuries of genome instability and evolution in soft-shell clam transmissible cancer (bioRxiv).</title>
        <authorList>
            <person name="Hart S.F.M."/>
            <person name="Yonemitsu M.A."/>
            <person name="Giersch R.M."/>
            <person name="Beal B.F."/>
            <person name="Arriagada G."/>
            <person name="Davis B.W."/>
            <person name="Ostrander E.A."/>
            <person name="Goff S.P."/>
            <person name="Metzger M.J."/>
        </authorList>
    </citation>
    <scope>NUCLEOTIDE SEQUENCE</scope>
    <source>
        <strain evidence="2">MELC-2E11</strain>
        <tissue evidence="2">Siphon/mantle</tissue>
    </source>
</reference>
<accession>A0ABY7F6B4</accession>
<feature type="compositionally biased region" description="Acidic residues" evidence="1">
    <location>
        <begin position="106"/>
        <end position="118"/>
    </location>
</feature>
<feature type="region of interest" description="Disordered" evidence="1">
    <location>
        <begin position="76"/>
        <end position="183"/>
    </location>
</feature>
<sequence>MYHIMEFEVDNGHKVAIVPHNWLKDNCFVYWPPYKTSIRLNNAARKMEPPSSETWTLEKVTRVLYSNENFERVRTKLKQSEETSDLQTSDDEQKRKRKPAKRLYESDDGDTDDENETDTESRPPQSEMHDQATTPKQTRGVLSPPPRLSAQALREASSEVRSDTIASPMQGPSETPSRGQNIGPTAVTQILRVLETMREENREMKRMMQRVLSRSATDDQPLQLPENISFPICFPEQMEAFDELLGDQTKLSSVVRYLSMFGGADVRETVDRLMKETMSNQLARDYNMKGLKGKKKFWGLQILNVLYKCVQRNGPTRNATRKDVEMEVSKWQAGARDRDGGRKARNKVSQSQPESTAAENEESD</sequence>
<dbReference type="EMBL" id="CP111021">
    <property type="protein sequence ID" value="WAR17147.1"/>
    <property type="molecule type" value="Genomic_DNA"/>
</dbReference>
<keyword evidence="3" id="KW-1185">Reference proteome</keyword>
<gene>
    <name evidence="2" type="ORF">MAR_031741</name>
</gene>
<dbReference type="PANTHER" id="PTHR34153:SF2">
    <property type="entry name" value="SI:CH211-262H13.3-RELATED"/>
    <property type="match status" value="1"/>
</dbReference>
<feature type="compositionally biased region" description="Polar residues" evidence="1">
    <location>
        <begin position="164"/>
        <end position="183"/>
    </location>
</feature>
<organism evidence="2 3">
    <name type="scientific">Mya arenaria</name>
    <name type="common">Soft-shell clam</name>
    <dbReference type="NCBI Taxonomy" id="6604"/>
    <lineage>
        <taxon>Eukaryota</taxon>
        <taxon>Metazoa</taxon>
        <taxon>Spiralia</taxon>
        <taxon>Lophotrochozoa</taxon>
        <taxon>Mollusca</taxon>
        <taxon>Bivalvia</taxon>
        <taxon>Autobranchia</taxon>
        <taxon>Heteroconchia</taxon>
        <taxon>Euheterodonta</taxon>
        <taxon>Imparidentia</taxon>
        <taxon>Neoheterodontei</taxon>
        <taxon>Myida</taxon>
        <taxon>Myoidea</taxon>
        <taxon>Myidae</taxon>
        <taxon>Mya</taxon>
    </lineage>
</organism>
<proteinExistence type="predicted"/>
<protein>
    <recommendedName>
        <fullName evidence="4">DUF4806 domain-containing protein</fullName>
    </recommendedName>
</protein>
<dbReference type="Proteomes" id="UP001164746">
    <property type="component" value="Chromosome 10"/>
</dbReference>
<evidence type="ECO:0000313" key="2">
    <source>
        <dbReference type="EMBL" id="WAR17147.1"/>
    </source>
</evidence>
<evidence type="ECO:0000313" key="3">
    <source>
        <dbReference type="Proteomes" id="UP001164746"/>
    </source>
</evidence>